<comment type="caution">
    <text evidence="4">The sequence shown here is derived from an EMBL/GenBank/DDBJ whole genome shotgun (WGS) entry which is preliminary data.</text>
</comment>
<gene>
    <name evidence="4" type="ORF">HYZ11_06925</name>
</gene>
<proteinExistence type="predicted"/>
<sequence>MTRSRMPGLIAAAVLLAAGPALAAEDAVPRAAKKEGKVTWYTAVSLPVAQEVCQKFMKKHPGIECIVHRDGSGKLYQRYLQEAKGNIYVADVYHTSNYGHFLAMKDKHFLAYKPKGTEKFNRSFVIDHGQWTILRAAVLVPFYNSAKVSAAEAPKSWKDLTDPKWKNRMVHSHPAYSGFVTNGMLLNIKHHGEDYYKKLAANKPKVVQSALASIPLVARGEADVGAGTVSYGLFEAIKKGEPLKVVIPAEGVPLVSSPNSILKKAPHPNASKVFTDYMFSLEGQQIFANRFLYVGHPGVKYPKGLPSLDELKLEVISPEVLKKENKNMQQLFRKLFGV</sequence>
<dbReference type="Pfam" id="PF13343">
    <property type="entry name" value="SBP_bac_6"/>
    <property type="match status" value="1"/>
</dbReference>
<dbReference type="InterPro" id="IPR026045">
    <property type="entry name" value="Ferric-bd"/>
</dbReference>
<dbReference type="PANTHER" id="PTHR30006">
    <property type="entry name" value="THIAMINE-BINDING PERIPLASMIC PROTEIN-RELATED"/>
    <property type="match status" value="1"/>
</dbReference>
<feature type="binding site" evidence="2">
    <location>
        <position position="231"/>
    </location>
    <ligand>
        <name>Fe cation</name>
        <dbReference type="ChEBI" id="CHEBI:24875"/>
    </ligand>
</feature>
<evidence type="ECO:0000256" key="2">
    <source>
        <dbReference type="PIRSR" id="PIRSR002825-1"/>
    </source>
</evidence>
<dbReference type="EMBL" id="JACPUR010000017">
    <property type="protein sequence ID" value="MBI3127320.1"/>
    <property type="molecule type" value="Genomic_DNA"/>
</dbReference>
<protein>
    <submittedName>
        <fullName evidence="4">Extracellular solute-binding protein</fullName>
    </submittedName>
</protein>
<dbReference type="AlphaFoldDB" id="A0A932HX44"/>
<accession>A0A932HX44</accession>
<dbReference type="GO" id="GO:0046872">
    <property type="term" value="F:metal ion binding"/>
    <property type="evidence" value="ECO:0007669"/>
    <property type="project" value="UniProtKB-KW"/>
</dbReference>
<keyword evidence="2" id="KW-0479">Metal-binding</keyword>
<dbReference type="Proteomes" id="UP000782312">
    <property type="component" value="Unassembled WGS sequence"/>
</dbReference>
<dbReference type="PIRSF" id="PIRSF002825">
    <property type="entry name" value="CfbpA"/>
    <property type="match status" value="1"/>
</dbReference>
<evidence type="ECO:0000313" key="5">
    <source>
        <dbReference type="Proteomes" id="UP000782312"/>
    </source>
</evidence>
<evidence type="ECO:0000256" key="3">
    <source>
        <dbReference type="SAM" id="SignalP"/>
    </source>
</evidence>
<dbReference type="SUPFAM" id="SSF53850">
    <property type="entry name" value="Periplasmic binding protein-like II"/>
    <property type="match status" value="1"/>
</dbReference>
<name>A0A932HX44_UNCTE</name>
<keyword evidence="2" id="KW-0408">Iron</keyword>
<evidence type="ECO:0000256" key="1">
    <source>
        <dbReference type="ARBA" id="ARBA00022729"/>
    </source>
</evidence>
<dbReference type="Gene3D" id="3.40.190.10">
    <property type="entry name" value="Periplasmic binding protein-like II"/>
    <property type="match status" value="2"/>
</dbReference>
<reference evidence="4" key="1">
    <citation type="submission" date="2020-07" db="EMBL/GenBank/DDBJ databases">
        <title>Huge and variable diversity of episymbiotic CPR bacteria and DPANN archaea in groundwater ecosystems.</title>
        <authorList>
            <person name="He C.Y."/>
            <person name="Keren R."/>
            <person name="Whittaker M."/>
            <person name="Farag I.F."/>
            <person name="Doudna J."/>
            <person name="Cate J.H.D."/>
            <person name="Banfield J.F."/>
        </authorList>
    </citation>
    <scope>NUCLEOTIDE SEQUENCE</scope>
    <source>
        <strain evidence="4">NC_groundwater_763_Ag_S-0.2um_68_21</strain>
    </source>
</reference>
<feature type="signal peptide" evidence="3">
    <location>
        <begin position="1"/>
        <end position="23"/>
    </location>
</feature>
<feature type="chain" id="PRO_5037412062" evidence="3">
    <location>
        <begin position="24"/>
        <end position="338"/>
    </location>
</feature>
<organism evidence="4 5">
    <name type="scientific">Tectimicrobiota bacterium</name>
    <dbReference type="NCBI Taxonomy" id="2528274"/>
    <lineage>
        <taxon>Bacteria</taxon>
        <taxon>Pseudomonadati</taxon>
        <taxon>Nitrospinota/Tectimicrobiota group</taxon>
        <taxon>Candidatus Tectimicrobiota</taxon>
    </lineage>
</organism>
<evidence type="ECO:0000313" key="4">
    <source>
        <dbReference type="EMBL" id="MBI3127320.1"/>
    </source>
</evidence>
<keyword evidence="1 3" id="KW-0732">Signal</keyword>